<feature type="transmembrane region" description="Helical" evidence="7">
    <location>
        <begin position="69"/>
        <end position="92"/>
    </location>
</feature>
<comment type="subcellular location">
    <subcellularLocation>
        <location evidence="1">Cell membrane</location>
        <topology evidence="1">Multi-pass membrane protein</topology>
    </subcellularLocation>
</comment>
<evidence type="ECO:0000256" key="4">
    <source>
        <dbReference type="ARBA" id="ARBA00022692"/>
    </source>
</evidence>
<dbReference type="InterPro" id="IPR020846">
    <property type="entry name" value="MFS_dom"/>
</dbReference>
<name>A0A8J2VDE3_9BACL</name>
<dbReference type="PROSITE" id="PS50850">
    <property type="entry name" value="MFS"/>
    <property type="match status" value="1"/>
</dbReference>
<evidence type="ECO:0000259" key="8">
    <source>
        <dbReference type="PROSITE" id="PS50850"/>
    </source>
</evidence>
<dbReference type="GO" id="GO:0022857">
    <property type="term" value="F:transmembrane transporter activity"/>
    <property type="evidence" value="ECO:0007669"/>
    <property type="project" value="InterPro"/>
</dbReference>
<feature type="transmembrane region" description="Helical" evidence="7">
    <location>
        <begin position="200"/>
        <end position="221"/>
    </location>
</feature>
<feature type="transmembrane region" description="Helical" evidence="7">
    <location>
        <begin position="159"/>
        <end position="180"/>
    </location>
</feature>
<feature type="transmembrane region" description="Helical" evidence="7">
    <location>
        <begin position="131"/>
        <end position="153"/>
    </location>
</feature>
<protein>
    <recommendedName>
        <fullName evidence="8">Major facilitator superfamily (MFS) profile domain-containing protein</fullName>
    </recommendedName>
</protein>
<gene>
    <name evidence="9" type="ORF">GCM10011571_07600</name>
</gene>
<comment type="caution">
    <text evidence="9">The sequence shown here is derived from an EMBL/GenBank/DDBJ whole genome shotgun (WGS) entry which is preliminary data.</text>
</comment>
<keyword evidence="5 7" id="KW-1133">Transmembrane helix</keyword>
<dbReference type="EMBL" id="BMHQ01000002">
    <property type="protein sequence ID" value="GGE08779.1"/>
    <property type="molecule type" value="Genomic_DNA"/>
</dbReference>
<dbReference type="InterPro" id="IPR036259">
    <property type="entry name" value="MFS_trans_sf"/>
</dbReference>
<dbReference type="InterPro" id="IPR011701">
    <property type="entry name" value="MFS"/>
</dbReference>
<evidence type="ECO:0000256" key="6">
    <source>
        <dbReference type="ARBA" id="ARBA00023136"/>
    </source>
</evidence>
<keyword evidence="2" id="KW-0813">Transport</keyword>
<dbReference type="Pfam" id="PF07690">
    <property type="entry name" value="MFS_1"/>
    <property type="match status" value="1"/>
</dbReference>
<dbReference type="PANTHER" id="PTHR43124:SF10">
    <property type="entry name" value="PURINE EFFLUX PUMP PBUE"/>
    <property type="match status" value="1"/>
</dbReference>
<organism evidence="9 10">
    <name type="scientific">Marinithermofilum abyssi</name>
    <dbReference type="NCBI Taxonomy" id="1571185"/>
    <lineage>
        <taxon>Bacteria</taxon>
        <taxon>Bacillati</taxon>
        <taxon>Bacillota</taxon>
        <taxon>Bacilli</taxon>
        <taxon>Bacillales</taxon>
        <taxon>Thermoactinomycetaceae</taxon>
        <taxon>Marinithermofilum</taxon>
    </lineage>
</organism>
<dbReference type="Gene3D" id="1.20.1250.20">
    <property type="entry name" value="MFS general substrate transporter like domains"/>
    <property type="match status" value="1"/>
</dbReference>
<evidence type="ECO:0000256" key="3">
    <source>
        <dbReference type="ARBA" id="ARBA00022475"/>
    </source>
</evidence>
<feature type="domain" description="Major facilitator superfamily (MFS) profile" evidence="8">
    <location>
        <begin position="3"/>
        <end position="222"/>
    </location>
</feature>
<sequence length="222" mass="22758">MQKVLLLTMGMFALGFDAYVVAGLLPDIAGMFKINASQAGQAVSVFTFCYALAAPIFATLLAGKPMRQLLLLALAVFSVGNGASAIASSFPLLLMSRAIAGIGAGLYSPLAAAAASSLVSEQKRGRALGMTLGGMSMGTVVGVPVGLIIAEHLGWQGTLWLITVLGLVAMLGIVIGLPNFPASAPPSLRQRVAMMTNKRVSATVGITLLTSIASLGLYTYIA</sequence>
<reference evidence="9" key="1">
    <citation type="journal article" date="2014" name="Int. J. Syst. Evol. Microbiol.">
        <title>Complete genome sequence of Corynebacterium casei LMG S-19264T (=DSM 44701T), isolated from a smear-ripened cheese.</title>
        <authorList>
            <consortium name="US DOE Joint Genome Institute (JGI-PGF)"/>
            <person name="Walter F."/>
            <person name="Albersmeier A."/>
            <person name="Kalinowski J."/>
            <person name="Ruckert C."/>
        </authorList>
    </citation>
    <scope>NUCLEOTIDE SEQUENCE</scope>
    <source>
        <strain evidence="9">CGMCC 1.15179</strain>
    </source>
</reference>
<evidence type="ECO:0000256" key="1">
    <source>
        <dbReference type="ARBA" id="ARBA00004651"/>
    </source>
</evidence>
<evidence type="ECO:0000256" key="7">
    <source>
        <dbReference type="SAM" id="Phobius"/>
    </source>
</evidence>
<evidence type="ECO:0000313" key="9">
    <source>
        <dbReference type="EMBL" id="GGE08779.1"/>
    </source>
</evidence>
<evidence type="ECO:0000313" key="10">
    <source>
        <dbReference type="Proteomes" id="UP000625210"/>
    </source>
</evidence>
<accession>A0A8J2VDE3</accession>
<dbReference type="Proteomes" id="UP000625210">
    <property type="component" value="Unassembled WGS sequence"/>
</dbReference>
<dbReference type="AlphaFoldDB" id="A0A8J2VDE3"/>
<keyword evidence="6 7" id="KW-0472">Membrane</keyword>
<keyword evidence="3" id="KW-1003">Cell membrane</keyword>
<dbReference type="PANTHER" id="PTHR43124">
    <property type="entry name" value="PURINE EFFLUX PUMP PBUE"/>
    <property type="match status" value="1"/>
</dbReference>
<evidence type="ECO:0000256" key="2">
    <source>
        <dbReference type="ARBA" id="ARBA00022448"/>
    </source>
</evidence>
<feature type="transmembrane region" description="Helical" evidence="7">
    <location>
        <begin position="38"/>
        <end position="62"/>
    </location>
</feature>
<dbReference type="SUPFAM" id="SSF103473">
    <property type="entry name" value="MFS general substrate transporter"/>
    <property type="match status" value="1"/>
</dbReference>
<dbReference type="GO" id="GO:0005886">
    <property type="term" value="C:plasma membrane"/>
    <property type="evidence" value="ECO:0007669"/>
    <property type="project" value="UniProtKB-SubCell"/>
</dbReference>
<reference evidence="9" key="2">
    <citation type="submission" date="2020-09" db="EMBL/GenBank/DDBJ databases">
        <authorList>
            <person name="Sun Q."/>
            <person name="Zhou Y."/>
        </authorList>
    </citation>
    <scope>NUCLEOTIDE SEQUENCE</scope>
    <source>
        <strain evidence="9">CGMCC 1.15179</strain>
    </source>
</reference>
<keyword evidence="10" id="KW-1185">Reference proteome</keyword>
<keyword evidence="4 7" id="KW-0812">Transmembrane</keyword>
<feature type="transmembrane region" description="Helical" evidence="7">
    <location>
        <begin position="98"/>
        <end position="119"/>
    </location>
</feature>
<dbReference type="InterPro" id="IPR050189">
    <property type="entry name" value="MFS_Efflux_Transporters"/>
</dbReference>
<evidence type="ECO:0000256" key="5">
    <source>
        <dbReference type="ARBA" id="ARBA00022989"/>
    </source>
</evidence>
<proteinExistence type="predicted"/>